<dbReference type="Proteomes" id="UP001226691">
    <property type="component" value="Unassembled WGS sequence"/>
</dbReference>
<comment type="caution">
    <text evidence="1">The sequence shown here is derived from an EMBL/GenBank/DDBJ whole genome shotgun (WGS) entry which is preliminary data.</text>
</comment>
<gene>
    <name evidence="1" type="ORF">QE412_003342</name>
</gene>
<evidence type="ECO:0000313" key="1">
    <source>
        <dbReference type="EMBL" id="MDQ1124769.1"/>
    </source>
</evidence>
<protein>
    <submittedName>
        <fullName evidence="1">Uncharacterized protein</fullName>
    </submittedName>
</protein>
<sequence length="62" mass="7056">MTKHGRYIASLEFEKFRTRRAVSSMNDGVKITFTTADCLRAAVLRRPRMALLSKKLSSITHS</sequence>
<name>A0ABU0TYP4_MICTR</name>
<keyword evidence="2" id="KW-1185">Reference proteome</keyword>
<proteinExistence type="predicted"/>
<accession>A0ABU0TYP4</accession>
<reference evidence="1 2" key="1">
    <citation type="submission" date="2023-07" db="EMBL/GenBank/DDBJ databases">
        <title>Functional and genomic diversity of the sorghum phyllosphere microbiome.</title>
        <authorList>
            <person name="Shade A."/>
        </authorList>
    </citation>
    <scope>NUCLEOTIDE SEQUENCE [LARGE SCALE GENOMIC DNA]</scope>
    <source>
        <strain evidence="1 2">SORGH_AS_1207</strain>
    </source>
</reference>
<evidence type="ECO:0000313" key="2">
    <source>
        <dbReference type="Proteomes" id="UP001226691"/>
    </source>
</evidence>
<dbReference type="EMBL" id="JAUTBF010000001">
    <property type="protein sequence ID" value="MDQ1124769.1"/>
    <property type="molecule type" value="Genomic_DNA"/>
</dbReference>
<organism evidence="1 2">
    <name type="scientific">Microbacterium trichothecenolyticum</name>
    <name type="common">Aureobacterium trichothecenolyticum</name>
    <dbReference type="NCBI Taxonomy" id="69370"/>
    <lineage>
        <taxon>Bacteria</taxon>
        <taxon>Bacillati</taxon>
        <taxon>Actinomycetota</taxon>
        <taxon>Actinomycetes</taxon>
        <taxon>Micrococcales</taxon>
        <taxon>Microbacteriaceae</taxon>
        <taxon>Microbacterium</taxon>
    </lineage>
</organism>